<proteinExistence type="predicted"/>
<evidence type="ECO:0000313" key="1">
    <source>
        <dbReference type="EMBL" id="CAB4218484.1"/>
    </source>
</evidence>
<sequence length="68" mass="7729">MMHPIIAQALAPFTPPAPTLAELQAQINDLREEKDFYLEALDFIYNGIEDHSIWHVNQVRGVCARVLP</sequence>
<protein>
    <submittedName>
        <fullName evidence="1">Uncharacterized protein</fullName>
    </submittedName>
</protein>
<reference evidence="1" key="1">
    <citation type="submission" date="2020-05" db="EMBL/GenBank/DDBJ databases">
        <authorList>
            <person name="Chiriac C."/>
            <person name="Salcher M."/>
            <person name="Ghai R."/>
            <person name="Kavagutti S V."/>
        </authorList>
    </citation>
    <scope>NUCLEOTIDE SEQUENCE</scope>
</reference>
<dbReference type="EMBL" id="LR797471">
    <property type="protein sequence ID" value="CAB4218484.1"/>
    <property type="molecule type" value="Genomic_DNA"/>
</dbReference>
<organism evidence="1">
    <name type="scientific">uncultured Caudovirales phage</name>
    <dbReference type="NCBI Taxonomy" id="2100421"/>
    <lineage>
        <taxon>Viruses</taxon>
        <taxon>Duplodnaviria</taxon>
        <taxon>Heunggongvirae</taxon>
        <taxon>Uroviricota</taxon>
        <taxon>Caudoviricetes</taxon>
        <taxon>Peduoviridae</taxon>
        <taxon>Maltschvirus</taxon>
        <taxon>Maltschvirus maltsch</taxon>
    </lineage>
</organism>
<gene>
    <name evidence="1" type="ORF">UFOVP1610_32</name>
</gene>
<accession>A0A6J5SUQ4</accession>
<name>A0A6J5SUQ4_9CAUD</name>